<proteinExistence type="predicted"/>
<comment type="caution">
    <text evidence="2">The sequence shown here is derived from an EMBL/GenBank/DDBJ whole genome shotgun (WGS) entry which is preliminary data.</text>
</comment>
<protein>
    <submittedName>
        <fullName evidence="2">Uncharacterized protein</fullName>
    </submittedName>
</protein>
<dbReference type="Proteomes" id="UP000479710">
    <property type="component" value="Unassembled WGS sequence"/>
</dbReference>
<feature type="region of interest" description="Disordered" evidence="1">
    <location>
        <begin position="1"/>
        <end position="24"/>
    </location>
</feature>
<sequence length="79" mass="8201">MGPGGELASEGVHRSSGRHGLVAGQADLGRIPAAMLDYSEAHRRHGSVMAMVVRPHEARTDSMAFTAVGLDCQDGTVSA</sequence>
<name>A0A6G1E717_9ORYZ</name>
<reference evidence="2 3" key="1">
    <citation type="submission" date="2019-11" db="EMBL/GenBank/DDBJ databases">
        <title>Whole genome sequence of Oryza granulata.</title>
        <authorList>
            <person name="Li W."/>
        </authorList>
    </citation>
    <scope>NUCLEOTIDE SEQUENCE [LARGE SCALE GENOMIC DNA]</scope>
    <source>
        <strain evidence="3">cv. Menghai</strain>
        <tissue evidence="2">Leaf</tissue>
    </source>
</reference>
<evidence type="ECO:0000256" key="1">
    <source>
        <dbReference type="SAM" id="MobiDB-lite"/>
    </source>
</evidence>
<evidence type="ECO:0000313" key="3">
    <source>
        <dbReference type="Proteomes" id="UP000479710"/>
    </source>
</evidence>
<accession>A0A6G1E717</accession>
<dbReference type="AlphaFoldDB" id="A0A6G1E717"/>
<keyword evidence="3" id="KW-1185">Reference proteome</keyword>
<dbReference type="EMBL" id="SPHZ02000005">
    <property type="protein sequence ID" value="KAF0920895.1"/>
    <property type="molecule type" value="Genomic_DNA"/>
</dbReference>
<evidence type="ECO:0000313" key="2">
    <source>
        <dbReference type="EMBL" id="KAF0920895.1"/>
    </source>
</evidence>
<organism evidence="2 3">
    <name type="scientific">Oryza meyeriana var. granulata</name>
    <dbReference type="NCBI Taxonomy" id="110450"/>
    <lineage>
        <taxon>Eukaryota</taxon>
        <taxon>Viridiplantae</taxon>
        <taxon>Streptophyta</taxon>
        <taxon>Embryophyta</taxon>
        <taxon>Tracheophyta</taxon>
        <taxon>Spermatophyta</taxon>
        <taxon>Magnoliopsida</taxon>
        <taxon>Liliopsida</taxon>
        <taxon>Poales</taxon>
        <taxon>Poaceae</taxon>
        <taxon>BOP clade</taxon>
        <taxon>Oryzoideae</taxon>
        <taxon>Oryzeae</taxon>
        <taxon>Oryzinae</taxon>
        <taxon>Oryza</taxon>
        <taxon>Oryza meyeriana</taxon>
    </lineage>
</organism>
<gene>
    <name evidence="2" type="ORF">E2562_037589</name>
</gene>